<dbReference type="Proteomes" id="UP000295192">
    <property type="component" value="Unassembled WGS sequence"/>
</dbReference>
<dbReference type="Pfam" id="PF07707">
    <property type="entry name" value="BACK"/>
    <property type="match status" value="1"/>
</dbReference>
<proteinExistence type="predicted"/>
<dbReference type="PANTHER" id="PTHR22667">
    <property type="entry name" value="AT01380P-RELATED"/>
    <property type="match status" value="1"/>
</dbReference>
<sequence length="393" mass="46207">MIFDDFANFEDASEESDASEQSVYIHYPESKTIVVKMGKQRRLLYLDNQRTTPAERRARAIEAQKAAAIVYRLNPNPKNTVTIIIGTTEVVCDLDLLQSNSDFFCRGKHGMAYGLPISDVSVEAFISIYKWMAKPNQIILPPKLMSVFKAAMYLRIQVLIDQFMEEFSDPNTAREEIGFHMYFGLHKMNLFYMPLPKTMPVHKYFLTLIGTDDYIDLWPNALVSLLDSPYICVNSEVEVLIAIIIWLSHDYKSRSSYTDQLMNCVRFDSIPLEALLQLRQKCCISGMGRLLFFPEFEKYLKFAPSHNNNVRYCNRRIWVYDELCDYHHDAHCPMRNYITFDQFDRYQQKLRKAPELHWWHRHQLNPYVHNCRHEKCRRLPSAKTSLDTELTHL</sequence>
<dbReference type="STRING" id="7232.A0A484AWB3"/>
<dbReference type="AlphaFoldDB" id="A0A484AWB3"/>
<evidence type="ECO:0000259" key="1">
    <source>
        <dbReference type="SMART" id="SM00875"/>
    </source>
</evidence>
<dbReference type="Gene3D" id="1.25.40.420">
    <property type="match status" value="1"/>
</dbReference>
<gene>
    <name evidence="2" type="ORF">AWZ03_012904</name>
</gene>
<comment type="caution">
    <text evidence="2">The sequence shown here is derived from an EMBL/GenBank/DDBJ whole genome shotgun (WGS) entry which is preliminary data.</text>
</comment>
<accession>A0A484AWB3</accession>
<organism evidence="2 3">
    <name type="scientific">Drosophila navojoa</name>
    <name type="common">Fruit fly</name>
    <dbReference type="NCBI Taxonomy" id="7232"/>
    <lineage>
        <taxon>Eukaryota</taxon>
        <taxon>Metazoa</taxon>
        <taxon>Ecdysozoa</taxon>
        <taxon>Arthropoda</taxon>
        <taxon>Hexapoda</taxon>
        <taxon>Insecta</taxon>
        <taxon>Pterygota</taxon>
        <taxon>Neoptera</taxon>
        <taxon>Endopterygota</taxon>
        <taxon>Diptera</taxon>
        <taxon>Brachycera</taxon>
        <taxon>Muscomorpha</taxon>
        <taxon>Ephydroidea</taxon>
        <taxon>Drosophilidae</taxon>
        <taxon>Drosophila</taxon>
    </lineage>
</organism>
<feature type="domain" description="BACK" evidence="1">
    <location>
        <begin position="182"/>
        <end position="279"/>
    </location>
</feature>
<protein>
    <recommendedName>
        <fullName evidence="1">BACK domain-containing protein</fullName>
    </recommendedName>
</protein>
<name>A0A484AWB3_DRONA</name>
<dbReference type="OMA" id="HEKCRRL"/>
<reference evidence="2 3" key="1">
    <citation type="journal article" date="2019" name="J. Hered.">
        <title>An Improved Genome Assembly for Drosophila navojoa, the Basal Species in the mojavensis Cluster.</title>
        <authorList>
            <person name="Vanderlinde T."/>
            <person name="Dupim E.G."/>
            <person name="Nazario-Yepiz N.O."/>
            <person name="Carvalho A.B."/>
        </authorList>
    </citation>
    <scope>NUCLEOTIDE SEQUENCE [LARGE SCALE GENOMIC DNA]</scope>
    <source>
        <strain evidence="2">Navoj_Jal97</strain>
        <tissue evidence="2">Whole organism</tissue>
    </source>
</reference>
<dbReference type="SMART" id="SM00875">
    <property type="entry name" value="BACK"/>
    <property type="match status" value="1"/>
</dbReference>
<dbReference type="OrthoDB" id="6350321at2759"/>
<dbReference type="Pfam" id="PF15881">
    <property type="entry name" value="DUF4734"/>
    <property type="match status" value="1"/>
</dbReference>
<evidence type="ECO:0000313" key="3">
    <source>
        <dbReference type="Proteomes" id="UP000295192"/>
    </source>
</evidence>
<keyword evidence="3" id="KW-1185">Reference proteome</keyword>
<dbReference type="InterPro" id="IPR011705">
    <property type="entry name" value="BACK"/>
</dbReference>
<evidence type="ECO:0000313" key="2">
    <source>
        <dbReference type="EMBL" id="TDG40673.1"/>
    </source>
</evidence>
<dbReference type="InterPro" id="IPR031750">
    <property type="entry name" value="DUF4734"/>
</dbReference>
<dbReference type="PANTHER" id="PTHR22667:SF0">
    <property type="entry name" value="AT01380P-RELATED"/>
    <property type="match status" value="1"/>
</dbReference>
<dbReference type="EMBL" id="LSRL02000510">
    <property type="protein sequence ID" value="TDG40673.1"/>
    <property type="molecule type" value="Genomic_DNA"/>
</dbReference>